<reference evidence="2 3" key="1">
    <citation type="submission" date="2020-05" db="EMBL/GenBank/DDBJ databases">
        <title>Genome Sequencing of Type Strains.</title>
        <authorList>
            <person name="Lemaire J.F."/>
            <person name="Inderbitzin P."/>
            <person name="Gregorio O.A."/>
            <person name="Collins S.B."/>
            <person name="Wespe N."/>
            <person name="Knight-Connoni V."/>
        </authorList>
    </citation>
    <scope>NUCLEOTIDE SEQUENCE [LARGE SCALE GENOMIC DNA]</scope>
    <source>
        <strain evidence="2 3">LMG 21957</strain>
    </source>
</reference>
<keyword evidence="1" id="KW-0812">Transmembrane</keyword>
<dbReference type="AlphaFoldDB" id="A0A7Y6EVF1"/>
<sequence>MAPAYWRIYLIVFYVIGVSITTIGKVSIVMYSLILFGILAPTAIAASLFTNDHAQLDQFVNKVRGLAKVMVAVIITALLFKILI</sequence>
<dbReference type="Proteomes" id="UP000526125">
    <property type="component" value="Unassembled WGS sequence"/>
</dbReference>
<evidence type="ECO:0000313" key="3">
    <source>
        <dbReference type="Proteomes" id="UP000526125"/>
    </source>
</evidence>
<name>A0A7Y6EVF1_9BACL</name>
<feature type="transmembrane region" description="Helical" evidence="1">
    <location>
        <begin position="65"/>
        <end position="83"/>
    </location>
</feature>
<evidence type="ECO:0000313" key="2">
    <source>
        <dbReference type="EMBL" id="NUU76616.1"/>
    </source>
</evidence>
<dbReference type="RefSeq" id="WP_175396300.1">
    <property type="nucleotide sequence ID" value="NZ_JABMCB010000185.1"/>
</dbReference>
<organism evidence="2 3">
    <name type="scientific">Paenibacillus xylanilyticus</name>
    <dbReference type="NCBI Taxonomy" id="248903"/>
    <lineage>
        <taxon>Bacteria</taxon>
        <taxon>Bacillati</taxon>
        <taxon>Bacillota</taxon>
        <taxon>Bacilli</taxon>
        <taxon>Bacillales</taxon>
        <taxon>Paenibacillaceae</taxon>
        <taxon>Paenibacillus</taxon>
    </lineage>
</organism>
<gene>
    <name evidence="2" type="ORF">HP552_15410</name>
</gene>
<keyword evidence="3" id="KW-1185">Reference proteome</keyword>
<protein>
    <submittedName>
        <fullName evidence="2">Uncharacterized protein</fullName>
    </submittedName>
</protein>
<feature type="transmembrane region" description="Helical" evidence="1">
    <location>
        <begin position="31"/>
        <end position="50"/>
    </location>
</feature>
<accession>A0A7Y6EVF1</accession>
<dbReference type="EMBL" id="JABMCB010000185">
    <property type="protein sequence ID" value="NUU76616.1"/>
    <property type="molecule type" value="Genomic_DNA"/>
</dbReference>
<keyword evidence="1" id="KW-0472">Membrane</keyword>
<comment type="caution">
    <text evidence="2">The sequence shown here is derived from an EMBL/GenBank/DDBJ whole genome shotgun (WGS) entry which is preliminary data.</text>
</comment>
<proteinExistence type="predicted"/>
<feature type="transmembrane region" description="Helical" evidence="1">
    <location>
        <begin position="6"/>
        <end position="24"/>
    </location>
</feature>
<evidence type="ECO:0000256" key="1">
    <source>
        <dbReference type="SAM" id="Phobius"/>
    </source>
</evidence>
<keyword evidence="1" id="KW-1133">Transmembrane helix</keyword>